<organism evidence="4 5">
    <name type="scientific">Arthrobacter ginkgonis</name>
    <dbReference type="NCBI Taxonomy" id="1630594"/>
    <lineage>
        <taxon>Bacteria</taxon>
        <taxon>Bacillati</taxon>
        <taxon>Actinomycetota</taxon>
        <taxon>Actinomycetes</taxon>
        <taxon>Micrococcales</taxon>
        <taxon>Micrococcaceae</taxon>
        <taxon>Arthrobacter</taxon>
    </lineage>
</organism>
<gene>
    <name evidence="4" type="ORF">GCM10023081_15760</name>
</gene>
<sequence>MAMQTAKGAGTRQSVLNASLRLFAKDGFQKTTMRAIAAESGHSLGNAYYYFGSKEELAGELYRNLRQEHRTRAWPKLAAGNNLETHIRTILNTVLDVLEPFHDFGPAFIRAGLTGTEDPQDPDRGRDLALWRQAVETARPQPPLSMRQDLPELLWLLERGVVLFWAHDPSPGHRRSRRLITNASPVVARLVVLSRLPVVRTIFDDLIGLVRATA</sequence>
<dbReference type="EMBL" id="BAABEO010000009">
    <property type="protein sequence ID" value="GAA3678338.1"/>
    <property type="molecule type" value="Genomic_DNA"/>
</dbReference>
<dbReference type="Proteomes" id="UP001500752">
    <property type="component" value="Unassembled WGS sequence"/>
</dbReference>
<reference evidence="5" key="1">
    <citation type="journal article" date="2019" name="Int. J. Syst. Evol. Microbiol.">
        <title>The Global Catalogue of Microorganisms (GCM) 10K type strain sequencing project: providing services to taxonomists for standard genome sequencing and annotation.</title>
        <authorList>
            <consortium name="The Broad Institute Genomics Platform"/>
            <consortium name="The Broad Institute Genome Sequencing Center for Infectious Disease"/>
            <person name="Wu L."/>
            <person name="Ma J."/>
        </authorList>
    </citation>
    <scope>NUCLEOTIDE SEQUENCE [LARGE SCALE GENOMIC DNA]</scope>
    <source>
        <strain evidence="5">JCM 30742</strain>
    </source>
</reference>
<dbReference type="InterPro" id="IPR041673">
    <property type="entry name" value="TetR_C_23"/>
</dbReference>
<dbReference type="Pfam" id="PF17931">
    <property type="entry name" value="TetR_C_23"/>
    <property type="match status" value="1"/>
</dbReference>
<feature type="DNA-binding region" description="H-T-H motif" evidence="2">
    <location>
        <begin position="32"/>
        <end position="51"/>
    </location>
</feature>
<proteinExistence type="predicted"/>
<dbReference type="Pfam" id="PF00440">
    <property type="entry name" value="TetR_N"/>
    <property type="match status" value="1"/>
</dbReference>
<dbReference type="PANTHER" id="PTHR30055">
    <property type="entry name" value="HTH-TYPE TRANSCRIPTIONAL REGULATOR RUTR"/>
    <property type="match status" value="1"/>
</dbReference>
<dbReference type="InterPro" id="IPR050109">
    <property type="entry name" value="HTH-type_TetR-like_transc_reg"/>
</dbReference>
<dbReference type="InterPro" id="IPR001647">
    <property type="entry name" value="HTH_TetR"/>
</dbReference>
<dbReference type="PROSITE" id="PS50977">
    <property type="entry name" value="HTH_TETR_2"/>
    <property type="match status" value="1"/>
</dbReference>
<dbReference type="PANTHER" id="PTHR30055:SF226">
    <property type="entry name" value="HTH-TYPE TRANSCRIPTIONAL REGULATOR PKSA"/>
    <property type="match status" value="1"/>
</dbReference>
<dbReference type="SUPFAM" id="SSF46689">
    <property type="entry name" value="Homeodomain-like"/>
    <property type="match status" value="1"/>
</dbReference>
<evidence type="ECO:0000259" key="3">
    <source>
        <dbReference type="PROSITE" id="PS50977"/>
    </source>
</evidence>
<protein>
    <submittedName>
        <fullName evidence="4">TetR family transcriptional regulator</fullName>
    </submittedName>
</protein>
<evidence type="ECO:0000313" key="5">
    <source>
        <dbReference type="Proteomes" id="UP001500752"/>
    </source>
</evidence>
<feature type="domain" description="HTH tetR-type" evidence="3">
    <location>
        <begin position="9"/>
        <end position="69"/>
    </location>
</feature>
<dbReference type="InterPro" id="IPR036271">
    <property type="entry name" value="Tet_transcr_reg_TetR-rel_C_sf"/>
</dbReference>
<dbReference type="RefSeq" id="WP_345149823.1">
    <property type="nucleotide sequence ID" value="NZ_BAABEO010000009.1"/>
</dbReference>
<dbReference type="InterPro" id="IPR009057">
    <property type="entry name" value="Homeodomain-like_sf"/>
</dbReference>
<keyword evidence="5" id="KW-1185">Reference proteome</keyword>
<dbReference type="Gene3D" id="1.10.357.10">
    <property type="entry name" value="Tetracycline Repressor, domain 2"/>
    <property type="match status" value="1"/>
</dbReference>
<accession>A0ABP7C7R9</accession>
<dbReference type="PRINTS" id="PR00455">
    <property type="entry name" value="HTHTETR"/>
</dbReference>
<evidence type="ECO:0000256" key="2">
    <source>
        <dbReference type="PROSITE-ProRule" id="PRU00335"/>
    </source>
</evidence>
<dbReference type="SUPFAM" id="SSF48498">
    <property type="entry name" value="Tetracyclin repressor-like, C-terminal domain"/>
    <property type="match status" value="1"/>
</dbReference>
<keyword evidence="1 2" id="KW-0238">DNA-binding</keyword>
<evidence type="ECO:0000256" key="1">
    <source>
        <dbReference type="ARBA" id="ARBA00023125"/>
    </source>
</evidence>
<evidence type="ECO:0000313" key="4">
    <source>
        <dbReference type="EMBL" id="GAA3678338.1"/>
    </source>
</evidence>
<comment type="caution">
    <text evidence="4">The sequence shown here is derived from an EMBL/GenBank/DDBJ whole genome shotgun (WGS) entry which is preliminary data.</text>
</comment>
<name>A0ABP7C7R9_9MICC</name>